<dbReference type="OrthoDB" id="9791419at2"/>
<dbReference type="Pfam" id="PF00069">
    <property type="entry name" value="Pkinase"/>
    <property type="match status" value="1"/>
</dbReference>
<dbReference type="CDD" id="cd14014">
    <property type="entry name" value="STKc_PknB_like"/>
    <property type="match status" value="1"/>
</dbReference>
<evidence type="ECO:0000313" key="9">
    <source>
        <dbReference type="EMBL" id="RDI16853.1"/>
    </source>
</evidence>
<comment type="caution">
    <text evidence="9">The sequence shown here is derived from an EMBL/GenBank/DDBJ whole genome shotgun (WGS) entry which is preliminary data.</text>
</comment>
<dbReference type="InterPro" id="IPR000719">
    <property type="entry name" value="Prot_kinase_dom"/>
</dbReference>
<keyword evidence="2" id="KW-0723">Serine/threonine-protein kinase</keyword>
<accession>A0A370F291</accession>
<keyword evidence="10" id="KW-1185">Reference proteome</keyword>
<dbReference type="Proteomes" id="UP000255265">
    <property type="component" value="Unassembled WGS sequence"/>
</dbReference>
<dbReference type="Gene3D" id="1.10.510.10">
    <property type="entry name" value="Transferase(Phosphotransferase) domain 1"/>
    <property type="match status" value="1"/>
</dbReference>
<feature type="domain" description="Protein kinase" evidence="8">
    <location>
        <begin position="10"/>
        <end position="270"/>
    </location>
</feature>
<dbReference type="RefSeq" id="WP_114804969.1">
    <property type="nucleotide sequence ID" value="NZ_QQAV01000019.1"/>
</dbReference>
<keyword evidence="6 7" id="KW-0067">ATP-binding</keyword>
<keyword evidence="4 7" id="KW-0547">Nucleotide-binding</keyword>
<dbReference type="SUPFAM" id="SSF56112">
    <property type="entry name" value="Protein kinase-like (PK-like)"/>
    <property type="match status" value="1"/>
</dbReference>
<dbReference type="PROSITE" id="PS00107">
    <property type="entry name" value="PROTEIN_KINASE_ATP"/>
    <property type="match status" value="1"/>
</dbReference>
<evidence type="ECO:0000256" key="1">
    <source>
        <dbReference type="ARBA" id="ARBA00012513"/>
    </source>
</evidence>
<organism evidence="9 10">
    <name type="scientific">Pseudacidovorax intermedius</name>
    <dbReference type="NCBI Taxonomy" id="433924"/>
    <lineage>
        <taxon>Bacteria</taxon>
        <taxon>Pseudomonadati</taxon>
        <taxon>Pseudomonadota</taxon>
        <taxon>Betaproteobacteria</taxon>
        <taxon>Burkholderiales</taxon>
        <taxon>Comamonadaceae</taxon>
        <taxon>Pseudacidovorax</taxon>
    </lineage>
</organism>
<protein>
    <recommendedName>
        <fullName evidence="1">non-specific serine/threonine protein kinase</fullName>
        <ecNumber evidence="1">2.7.11.1</ecNumber>
    </recommendedName>
</protein>
<dbReference type="EMBL" id="QQAV01000019">
    <property type="protein sequence ID" value="RDI16853.1"/>
    <property type="molecule type" value="Genomic_DNA"/>
</dbReference>
<dbReference type="PANTHER" id="PTHR43289">
    <property type="entry name" value="MITOGEN-ACTIVATED PROTEIN KINASE KINASE KINASE 20-RELATED"/>
    <property type="match status" value="1"/>
</dbReference>
<dbReference type="PROSITE" id="PS00108">
    <property type="entry name" value="PROTEIN_KINASE_ST"/>
    <property type="match status" value="1"/>
</dbReference>
<dbReference type="InterPro" id="IPR017441">
    <property type="entry name" value="Protein_kinase_ATP_BS"/>
</dbReference>
<dbReference type="Pfam" id="PF26309">
    <property type="entry name" value="DUF8082"/>
    <property type="match status" value="2"/>
</dbReference>
<dbReference type="SMART" id="SM00220">
    <property type="entry name" value="S_TKc"/>
    <property type="match status" value="1"/>
</dbReference>
<evidence type="ECO:0000256" key="3">
    <source>
        <dbReference type="ARBA" id="ARBA00022679"/>
    </source>
</evidence>
<evidence type="ECO:0000256" key="4">
    <source>
        <dbReference type="ARBA" id="ARBA00022741"/>
    </source>
</evidence>
<dbReference type="Gene3D" id="3.30.200.20">
    <property type="entry name" value="Phosphorylase Kinase, domain 1"/>
    <property type="match status" value="1"/>
</dbReference>
<dbReference type="InterPro" id="IPR008271">
    <property type="entry name" value="Ser/Thr_kinase_AS"/>
</dbReference>
<reference evidence="9 10" key="1">
    <citation type="submission" date="2018-07" db="EMBL/GenBank/DDBJ databases">
        <title>Genomic Encyclopedia of Type Strains, Phase IV (KMG-IV): sequencing the most valuable type-strain genomes for metagenomic binning, comparative biology and taxonomic classification.</title>
        <authorList>
            <person name="Goeker M."/>
        </authorList>
    </citation>
    <scope>NUCLEOTIDE SEQUENCE [LARGE SCALE GENOMIC DNA]</scope>
    <source>
        <strain evidence="9 10">DSM 21352</strain>
    </source>
</reference>
<evidence type="ECO:0000259" key="8">
    <source>
        <dbReference type="PROSITE" id="PS50011"/>
    </source>
</evidence>
<name>A0A370F291_9BURK</name>
<dbReference type="InterPro" id="IPR058395">
    <property type="entry name" value="DUF8082"/>
</dbReference>
<evidence type="ECO:0000256" key="2">
    <source>
        <dbReference type="ARBA" id="ARBA00022527"/>
    </source>
</evidence>
<evidence type="ECO:0000256" key="6">
    <source>
        <dbReference type="ARBA" id="ARBA00022840"/>
    </source>
</evidence>
<evidence type="ECO:0000313" key="10">
    <source>
        <dbReference type="Proteomes" id="UP000255265"/>
    </source>
</evidence>
<keyword evidence="3" id="KW-0808">Transferase</keyword>
<dbReference type="FunFam" id="1.10.510.10:FF:000021">
    <property type="entry name" value="Serine/threonine protein kinase"/>
    <property type="match status" value="1"/>
</dbReference>
<dbReference type="GO" id="GO:0004674">
    <property type="term" value="F:protein serine/threonine kinase activity"/>
    <property type="evidence" value="ECO:0007669"/>
    <property type="project" value="UniProtKB-KW"/>
</dbReference>
<gene>
    <name evidence="9" type="ORF">DFR41_11922</name>
</gene>
<dbReference type="PROSITE" id="PS50011">
    <property type="entry name" value="PROTEIN_KINASE_DOM"/>
    <property type="match status" value="1"/>
</dbReference>
<proteinExistence type="predicted"/>
<dbReference type="AlphaFoldDB" id="A0A370F291"/>
<evidence type="ECO:0000256" key="5">
    <source>
        <dbReference type="ARBA" id="ARBA00022777"/>
    </source>
</evidence>
<dbReference type="GO" id="GO:0005524">
    <property type="term" value="F:ATP binding"/>
    <property type="evidence" value="ECO:0007669"/>
    <property type="project" value="UniProtKB-UniRule"/>
</dbReference>
<evidence type="ECO:0000256" key="7">
    <source>
        <dbReference type="PROSITE-ProRule" id="PRU10141"/>
    </source>
</evidence>
<sequence length="475" mass="49892">MQHPRRLGKYDIVGVLGEGAMGVVYKAHDPLIDRQVAIKTVRKALLDSSIAEDMAARFRNEARAAGRLSHPGIVPIYEYGEDDTTAFIAMEFVEGRDLAQVLGATPTLPEGMAIRFMQQLLDALGSAHRAGVWHRDIKPANLIVTTDGLLKVMDFGVARIASAALTQAASTIGTPGYMAPEQYIGETIDHRVDLFAAGVLLYRMLSGRSPFAAETPEAVMYKVLHQDPAPLSTLEGLSIAPSLDAVIARALAKTPQARFSSAAEFRDALAERSAVAGGTTADDATVIAAMPLRVRPASPGTSRGPTGSAMPSQWDASSLAAVEAALTRFMGPVARVLVREAARTSTDLRQLQESVSQHIRDPRERQRFEALLSTGMAGGTSAGTCAGSSAFATGAASSAGASTAGTTAGVSAGLSDYAVRALARQLGPIAKVVVRKAAVSAGSRQAFFDTLCRSVEDPARRAQLQAELARAPDGL</sequence>
<feature type="binding site" evidence="7">
    <location>
        <position position="43"/>
    </location>
    <ligand>
        <name>ATP</name>
        <dbReference type="ChEBI" id="CHEBI:30616"/>
    </ligand>
</feature>
<dbReference type="PANTHER" id="PTHR43289:SF6">
    <property type="entry name" value="SERINE_THREONINE-PROTEIN KINASE NEKL-3"/>
    <property type="match status" value="1"/>
</dbReference>
<keyword evidence="5 9" id="KW-0418">Kinase</keyword>
<dbReference type="InterPro" id="IPR011009">
    <property type="entry name" value="Kinase-like_dom_sf"/>
</dbReference>
<dbReference type="EC" id="2.7.11.1" evidence="1"/>